<dbReference type="Pfam" id="PF01172">
    <property type="entry name" value="SBDS_N"/>
    <property type="match status" value="1"/>
</dbReference>
<dbReference type="Proteomes" id="UP000053780">
    <property type="component" value="Unassembled WGS sequence"/>
</dbReference>
<evidence type="ECO:0000313" key="7">
    <source>
        <dbReference type="EMBL" id="EQB60187.1"/>
    </source>
</evidence>
<comment type="subunit">
    <text evidence="5">Associates with the 60S ribosomal subunit.</text>
</comment>
<reference evidence="7 8" key="1">
    <citation type="journal article" date="2013" name="BMC Genomics">
        <title>Genome sequencing and comparative genomics of honey bee microsporidia, Nosema apis reveal novel insights into host-parasite interactions.</title>
        <authorList>
            <person name="Chen Yp."/>
            <person name="Pettis J.S."/>
            <person name="Zhao Y."/>
            <person name="Liu X."/>
            <person name="Tallon L.J."/>
            <person name="Sadzewicz L.D."/>
            <person name="Li R."/>
            <person name="Zheng H."/>
            <person name="Huang S."/>
            <person name="Zhang X."/>
            <person name="Hamilton M.C."/>
            <person name="Pernal S.F."/>
            <person name="Melathopoulos A.P."/>
            <person name="Yan X."/>
            <person name="Evans J.D."/>
        </authorList>
    </citation>
    <scope>NUCLEOTIDE SEQUENCE [LARGE SCALE GENOMIC DNA]</scope>
    <source>
        <strain evidence="7 8">BRL 01</strain>
    </source>
</reference>
<evidence type="ECO:0000256" key="4">
    <source>
        <dbReference type="ARBA" id="ARBA00022517"/>
    </source>
</evidence>
<keyword evidence="8" id="KW-1185">Reference proteome</keyword>
<dbReference type="InterPro" id="IPR019783">
    <property type="entry name" value="SDO1/SBDS_N"/>
</dbReference>
<dbReference type="Gene3D" id="3.30.1250.10">
    <property type="entry name" value="Ribosome maturation protein SBDS, N-terminal domain"/>
    <property type="match status" value="1"/>
</dbReference>
<dbReference type="HOGENOM" id="CLU_043216_3_0_1"/>
<evidence type="ECO:0000256" key="3">
    <source>
        <dbReference type="ARBA" id="ARBA00022490"/>
    </source>
</evidence>
<name>T0KXR9_9MICR</name>
<evidence type="ECO:0000256" key="5">
    <source>
        <dbReference type="ARBA" id="ARBA00049708"/>
    </source>
</evidence>
<dbReference type="GO" id="GO:0042254">
    <property type="term" value="P:ribosome biogenesis"/>
    <property type="evidence" value="ECO:0007669"/>
    <property type="project" value="UniProtKB-KW"/>
</dbReference>
<protein>
    <submittedName>
        <fullName evidence="7">Sdo1p</fullName>
    </submittedName>
</protein>
<dbReference type="EMBL" id="KE647317">
    <property type="protein sequence ID" value="EQB60187.1"/>
    <property type="molecule type" value="Genomic_DNA"/>
</dbReference>
<sequence>MFTPSNVKKFTNISVITLKISSKTFSIPVYPNKLYEYQNNISPLESILVTKTVYKDISKGIKCSLLELKESFNTNNIDLIITEIIKKGHEQKNEATRNFELKKIENQIVDRIRSRVLLNKKFVAVSELKKIIRKFYTYKFTDIKPQANEIINILVSMGYERLPVKILLIEDCEKYKRGILYIDGTEFLNFRKYCEDNHIRYIVKKNITGFEEEII</sequence>
<gene>
    <name evidence="7" type="ORF">NAPIS_ORF02246</name>
</gene>
<keyword evidence="3" id="KW-0963">Cytoplasm</keyword>
<evidence type="ECO:0000259" key="6">
    <source>
        <dbReference type="Pfam" id="PF01172"/>
    </source>
</evidence>
<keyword evidence="4" id="KW-0690">Ribosome biogenesis</keyword>
<dbReference type="GO" id="GO:0005737">
    <property type="term" value="C:cytoplasm"/>
    <property type="evidence" value="ECO:0007669"/>
    <property type="project" value="UniProtKB-SubCell"/>
</dbReference>
<proteinExistence type="inferred from homology"/>
<dbReference type="AlphaFoldDB" id="T0KXR9"/>
<dbReference type="PANTHER" id="PTHR10927:SF1">
    <property type="entry name" value="RIBOSOME MATURATION PROTEIN SBDS"/>
    <property type="match status" value="1"/>
</dbReference>
<feature type="domain" description="Ribosome maturation protein SDO1/SBDS N-terminal" evidence="6">
    <location>
        <begin position="12"/>
        <end position="97"/>
    </location>
</feature>
<evidence type="ECO:0000313" key="8">
    <source>
        <dbReference type="Proteomes" id="UP000053780"/>
    </source>
</evidence>
<dbReference type="InterPro" id="IPR039100">
    <property type="entry name" value="Sdo1/SBDS-like"/>
</dbReference>
<organism evidence="7 8">
    <name type="scientific">Vairimorpha apis BRL 01</name>
    <dbReference type="NCBI Taxonomy" id="1037528"/>
    <lineage>
        <taxon>Eukaryota</taxon>
        <taxon>Fungi</taxon>
        <taxon>Fungi incertae sedis</taxon>
        <taxon>Microsporidia</taxon>
        <taxon>Nosematidae</taxon>
        <taxon>Vairimorpha</taxon>
    </lineage>
</organism>
<accession>T0KXR9</accession>
<dbReference type="VEuPathDB" id="MicrosporidiaDB:NAPIS_ORF02246"/>
<dbReference type="OrthoDB" id="10253092at2759"/>
<dbReference type="PANTHER" id="PTHR10927">
    <property type="entry name" value="RIBOSOME MATURATION PROTEIN SBDS"/>
    <property type="match status" value="1"/>
</dbReference>
<dbReference type="InterPro" id="IPR036786">
    <property type="entry name" value="Ribosome_mat_SBDS_N_sf"/>
</dbReference>
<comment type="subcellular location">
    <subcellularLocation>
        <location evidence="1">Cytoplasm</location>
    </subcellularLocation>
</comment>
<dbReference type="SUPFAM" id="SSF89895">
    <property type="entry name" value="FYSH domain"/>
    <property type="match status" value="1"/>
</dbReference>
<comment type="similarity">
    <text evidence="2">Belongs to the SDO1/SBDS family.</text>
</comment>
<evidence type="ECO:0000256" key="2">
    <source>
        <dbReference type="ARBA" id="ARBA00007433"/>
    </source>
</evidence>
<evidence type="ECO:0000256" key="1">
    <source>
        <dbReference type="ARBA" id="ARBA00004496"/>
    </source>
</evidence>